<name>A0A8J4GBG9_9CHLO</name>
<sequence>LGRTHRSNQAQPPLYMIVSSDISGEHRFASAVAARLMQLGALTHGDRNAVSAVDVLAGSNFHTTYGPRALSKLYRAVRGALSPVDPLSPLYNITPEWLRSQLAEKGLEPSSAAWQTARAGAMEMFTTKALQEMESVGLMREDSDGTLGVTGAMMKEKSGEMGGSGGVSRLLNRLLAMRVDMQQKIFQFFAALLDAEVAEAKRKGEYETGIVRPRCGDIKLKQQEVIFMDPNNHITTSHYEFHADRGVPFAEAMRIYQQELSEDPDTHTHFVFSVNQHNDCHYVALAIERNERGRKIQGRGRNRSLLPQYFRLIRPGTGYAGGDIDRDEFKKRFQSVSDDRVKGSWLRTRWTDEYNRNINLRQQPLHLISGSLLPLLPSLDEVMRA</sequence>
<dbReference type="GO" id="GO:0006355">
    <property type="term" value="P:regulation of DNA-templated transcription"/>
    <property type="evidence" value="ECO:0007669"/>
    <property type="project" value="InterPro"/>
</dbReference>
<proteinExistence type="predicted"/>
<comment type="caution">
    <text evidence="2">The sequence shown here is derived from an EMBL/GenBank/DDBJ whole genome shotgun (WGS) entry which is preliminary data.</text>
</comment>
<evidence type="ECO:0000259" key="1">
    <source>
        <dbReference type="Pfam" id="PF13871"/>
    </source>
</evidence>
<dbReference type="EMBL" id="BNCQ01000014">
    <property type="protein sequence ID" value="GIM03776.1"/>
    <property type="molecule type" value="Genomic_DNA"/>
</dbReference>
<feature type="domain" description="Strawberry notch helicase C" evidence="1">
    <location>
        <begin position="1"/>
        <end position="211"/>
    </location>
</feature>
<evidence type="ECO:0000313" key="3">
    <source>
        <dbReference type="Proteomes" id="UP000722791"/>
    </source>
</evidence>
<gene>
    <name evidence="2" type="ORF">Vretimale_8391</name>
</gene>
<dbReference type="GO" id="GO:0031490">
    <property type="term" value="F:chromatin DNA binding"/>
    <property type="evidence" value="ECO:0007669"/>
    <property type="project" value="TreeGrafter"/>
</dbReference>
<reference evidence="2" key="1">
    <citation type="journal article" date="2021" name="Proc. Natl. Acad. Sci. U.S.A.">
        <title>Three genomes in the algal genus Volvox reveal the fate of a haploid sex-determining region after a transition to homothallism.</title>
        <authorList>
            <person name="Yamamoto K."/>
            <person name="Hamaji T."/>
            <person name="Kawai-Toyooka H."/>
            <person name="Matsuzaki R."/>
            <person name="Takahashi F."/>
            <person name="Nishimura Y."/>
            <person name="Kawachi M."/>
            <person name="Noguchi H."/>
            <person name="Minakuchi Y."/>
            <person name="Umen J.G."/>
            <person name="Toyoda A."/>
            <person name="Nozaki H."/>
        </authorList>
    </citation>
    <scope>NUCLEOTIDE SEQUENCE</scope>
    <source>
        <strain evidence="2">NIES-3785</strain>
    </source>
</reference>
<accession>A0A8J4GBG9</accession>
<dbReference type="AlphaFoldDB" id="A0A8J4GBG9"/>
<dbReference type="InterPro" id="IPR026741">
    <property type="entry name" value="SNO"/>
</dbReference>
<evidence type="ECO:0000313" key="2">
    <source>
        <dbReference type="EMBL" id="GIM03776.1"/>
    </source>
</evidence>
<dbReference type="PANTHER" id="PTHR12706">
    <property type="entry name" value="STRAWBERRY NOTCH-RELATED"/>
    <property type="match status" value="1"/>
</dbReference>
<feature type="non-terminal residue" evidence="2">
    <location>
        <position position="385"/>
    </location>
</feature>
<organism evidence="2 3">
    <name type="scientific">Volvox reticuliferus</name>
    <dbReference type="NCBI Taxonomy" id="1737510"/>
    <lineage>
        <taxon>Eukaryota</taxon>
        <taxon>Viridiplantae</taxon>
        <taxon>Chlorophyta</taxon>
        <taxon>core chlorophytes</taxon>
        <taxon>Chlorophyceae</taxon>
        <taxon>CS clade</taxon>
        <taxon>Chlamydomonadales</taxon>
        <taxon>Volvocaceae</taxon>
        <taxon>Volvox</taxon>
    </lineage>
</organism>
<feature type="non-terminal residue" evidence="2">
    <location>
        <position position="1"/>
    </location>
</feature>
<dbReference type="GO" id="GO:0005634">
    <property type="term" value="C:nucleus"/>
    <property type="evidence" value="ECO:0007669"/>
    <property type="project" value="TreeGrafter"/>
</dbReference>
<dbReference type="PANTHER" id="PTHR12706:SF33">
    <property type="entry name" value="PROTEIN WITH HELICASE_C DOMAIN"/>
    <property type="match status" value="1"/>
</dbReference>
<dbReference type="Proteomes" id="UP000722791">
    <property type="component" value="Unassembled WGS sequence"/>
</dbReference>
<protein>
    <recommendedName>
        <fullName evidence="1">Strawberry notch helicase C domain-containing protein</fullName>
    </recommendedName>
</protein>
<dbReference type="GO" id="GO:0042393">
    <property type="term" value="F:histone binding"/>
    <property type="evidence" value="ECO:0007669"/>
    <property type="project" value="TreeGrafter"/>
</dbReference>
<dbReference type="InterPro" id="IPR026937">
    <property type="entry name" value="SBNO_Helicase_C_dom"/>
</dbReference>
<dbReference type="Pfam" id="PF13871">
    <property type="entry name" value="Helicase_C_4"/>
    <property type="match status" value="1"/>
</dbReference>